<dbReference type="InterPro" id="IPR029058">
    <property type="entry name" value="AB_hydrolase_fold"/>
</dbReference>
<keyword evidence="3" id="KW-1185">Reference proteome</keyword>
<name>A0ABR1VGH6_9PEZI</name>
<dbReference type="Proteomes" id="UP001480595">
    <property type="component" value="Unassembled WGS sequence"/>
</dbReference>
<dbReference type="GeneID" id="92090438"/>
<evidence type="ECO:0000313" key="3">
    <source>
        <dbReference type="Proteomes" id="UP001480595"/>
    </source>
</evidence>
<dbReference type="Gene3D" id="3.40.50.1820">
    <property type="entry name" value="alpha/beta hydrolase"/>
    <property type="match status" value="1"/>
</dbReference>
<reference evidence="2 3" key="1">
    <citation type="submission" date="2023-01" db="EMBL/GenBank/DDBJ databases">
        <title>Analysis of 21 Apiospora genomes using comparative genomics revels a genus with tremendous synthesis potential of carbohydrate active enzymes and secondary metabolites.</title>
        <authorList>
            <person name="Sorensen T."/>
        </authorList>
    </citation>
    <scope>NUCLEOTIDE SEQUENCE [LARGE SCALE GENOMIC DNA]</scope>
    <source>
        <strain evidence="2 3">CBS 135458</strain>
    </source>
</reference>
<evidence type="ECO:0000313" key="2">
    <source>
        <dbReference type="EMBL" id="KAK8069350.1"/>
    </source>
</evidence>
<dbReference type="InterPro" id="IPR052897">
    <property type="entry name" value="Sec-Metab_Biosynth_Hydrolase"/>
</dbReference>
<feature type="domain" description="AB hydrolase-1" evidence="1">
    <location>
        <begin position="14"/>
        <end position="118"/>
    </location>
</feature>
<gene>
    <name evidence="2" type="ORF">PG994_005966</name>
</gene>
<dbReference type="RefSeq" id="XP_066716644.1">
    <property type="nucleotide sequence ID" value="XM_066857375.1"/>
</dbReference>
<dbReference type="Pfam" id="PF12697">
    <property type="entry name" value="Abhydrolase_6"/>
    <property type="match status" value="1"/>
</dbReference>
<dbReference type="EMBL" id="JAQQWL010000006">
    <property type="protein sequence ID" value="KAK8069350.1"/>
    <property type="molecule type" value="Genomic_DNA"/>
</dbReference>
<comment type="caution">
    <text evidence="2">The sequence shown here is derived from an EMBL/GenBank/DDBJ whole genome shotgun (WGS) entry which is preliminary data.</text>
</comment>
<dbReference type="PANTHER" id="PTHR37017">
    <property type="entry name" value="AB HYDROLASE-1 DOMAIN-CONTAINING PROTEIN-RELATED"/>
    <property type="match status" value="1"/>
</dbReference>
<organism evidence="2 3">
    <name type="scientific">Apiospora phragmitis</name>
    <dbReference type="NCBI Taxonomy" id="2905665"/>
    <lineage>
        <taxon>Eukaryota</taxon>
        <taxon>Fungi</taxon>
        <taxon>Dikarya</taxon>
        <taxon>Ascomycota</taxon>
        <taxon>Pezizomycotina</taxon>
        <taxon>Sordariomycetes</taxon>
        <taxon>Xylariomycetidae</taxon>
        <taxon>Amphisphaeriales</taxon>
        <taxon>Apiosporaceae</taxon>
        <taxon>Apiospora</taxon>
    </lineage>
</organism>
<accession>A0ABR1VGH6</accession>
<evidence type="ECO:0000259" key="1">
    <source>
        <dbReference type="Pfam" id="PF12697"/>
    </source>
</evidence>
<sequence>MGPTQNALPTVAIIAGAWQNPSNYEPLRHALADRGYESVCLSPPSTSLPHGDTDLEADIAFVHDKVLLPLVDEGKDVIVLCHSFAGVYGGSAVKDLAKATYAQAGKAGGIIAVVYLAAVMVP</sequence>
<dbReference type="InterPro" id="IPR000073">
    <property type="entry name" value="AB_hydrolase_1"/>
</dbReference>
<protein>
    <submittedName>
        <fullName evidence="2">Alpha/beta-hydrolase</fullName>
    </submittedName>
</protein>
<dbReference type="SUPFAM" id="SSF53474">
    <property type="entry name" value="alpha/beta-Hydrolases"/>
    <property type="match status" value="1"/>
</dbReference>
<dbReference type="PANTHER" id="PTHR37017:SF13">
    <property type="entry name" value="AB HYDROLASE-1 DOMAIN-CONTAINING PROTEIN"/>
    <property type="match status" value="1"/>
</dbReference>
<proteinExistence type="predicted"/>